<dbReference type="PANTHER" id="PTHR36205">
    <property type="entry name" value="CHROMOSOME 19, WHOLE GENOME SHOTGUN SEQUENCE"/>
    <property type="match status" value="1"/>
</dbReference>
<accession>A0AAV9WZT7</accession>
<evidence type="ECO:0000256" key="1">
    <source>
        <dbReference type="SAM" id="MobiDB-lite"/>
    </source>
</evidence>
<feature type="compositionally biased region" description="Polar residues" evidence="1">
    <location>
        <begin position="56"/>
        <end position="70"/>
    </location>
</feature>
<feature type="compositionally biased region" description="Low complexity" evidence="1">
    <location>
        <begin position="39"/>
        <end position="51"/>
    </location>
</feature>
<keyword evidence="2" id="KW-0812">Transmembrane</keyword>
<evidence type="ECO:0000256" key="2">
    <source>
        <dbReference type="SAM" id="Phobius"/>
    </source>
</evidence>
<proteinExistence type="predicted"/>
<dbReference type="Proteomes" id="UP001365542">
    <property type="component" value="Unassembled WGS sequence"/>
</dbReference>
<feature type="region of interest" description="Disordered" evidence="1">
    <location>
        <begin position="39"/>
        <end position="70"/>
    </location>
</feature>
<name>A0AAV9WZT7_9PEZI</name>
<protein>
    <submittedName>
        <fullName evidence="3">Uncharacterized protein</fullName>
    </submittedName>
</protein>
<keyword evidence="4" id="KW-1185">Reference proteome</keyword>
<evidence type="ECO:0000313" key="4">
    <source>
        <dbReference type="Proteomes" id="UP001365542"/>
    </source>
</evidence>
<dbReference type="PANTHER" id="PTHR36205:SF2">
    <property type="entry name" value="MAJOR FACILITATOR SUPERFAMILY TRANSPORTER"/>
    <property type="match status" value="1"/>
</dbReference>
<evidence type="ECO:0000313" key="3">
    <source>
        <dbReference type="EMBL" id="KAK6530167.1"/>
    </source>
</evidence>
<sequence length="792" mass="90637">MSTSKIKQTISSTISHYISFNPQTIITTDLEKNLRSPSISPSYSPISPSSPLLRASTHSPIPNSRSKSTRQEIQQFGYTIRIRRVKTWFIRILCGCVVLTILTMTSALSGMQSHTTRKLSKHLDSSAIWESFPVMQSYYRGLYELIPRSENTPENTGPMNVPKATLSSTVSPTPTPSPTPSSTPSNLPKHGVLPPQPDLPLSEEISELEKELDSAPEPNFHHQNATVGAPHKKLKKIKPLPPSIPYDPYPTIANRISCTSLITNFTSSDITVHAYRGIPRGFPNPFYGSYETLQLDDEVCFERRTRLGVYGYKDLDEIPGNVTTESLRYDLEWEGVDWKGIQDECVRLNNHRFISHEDEDSNAEQISGEEKEEKSTKGRTAVVLRVWHSYNWTRLDYVNLRSLISELNIGSGGEYDVHLLMHVQDQDIPIWTEKTEYERVVRESVGAEFRGLVTLWNEKMMLAQYPRLGGDWRGLPIHGAYRSLWLPLQYFARQHPEYEHFWNLEMDVRYTGHWYHFLEKVTKFAKAQPRRGLWERNSRFYVPSVHGSWSDFGTMVANEADESERVWGPIDANLTHPAYTSITPPFATAQEDEKYEWGVDEEADLITLTPIFNPKNTTWGPRDDFTGYGAERPEGVDINPFTTGPERRASVVAMYRFSRRLLDMMHYENTFLARTMFTEMWPSTVALQYGLKAVYAPHPVFMDRRWPGRYLSKVLNNGAFGSSGGAERSVFGRGEHHFRGSGFYYGSYWPRGVYRSWIGVGEEWEGRGGEEWEEEKGRMCLPGMLLHPVKDL</sequence>
<gene>
    <name evidence="3" type="ORF">TWF694_003534</name>
</gene>
<comment type="caution">
    <text evidence="3">The sequence shown here is derived from an EMBL/GenBank/DDBJ whole genome shotgun (WGS) entry which is preliminary data.</text>
</comment>
<feature type="transmembrane region" description="Helical" evidence="2">
    <location>
        <begin position="88"/>
        <end position="111"/>
    </location>
</feature>
<keyword evidence="2" id="KW-1133">Transmembrane helix</keyword>
<reference evidence="3 4" key="1">
    <citation type="submission" date="2019-10" db="EMBL/GenBank/DDBJ databases">
        <authorList>
            <person name="Palmer J.M."/>
        </authorList>
    </citation>
    <scope>NUCLEOTIDE SEQUENCE [LARGE SCALE GENOMIC DNA]</scope>
    <source>
        <strain evidence="3 4">TWF694</strain>
    </source>
</reference>
<dbReference type="AlphaFoldDB" id="A0AAV9WZT7"/>
<feature type="region of interest" description="Disordered" evidence="1">
    <location>
        <begin position="150"/>
        <end position="200"/>
    </location>
</feature>
<keyword evidence="2" id="KW-0472">Membrane</keyword>
<dbReference type="InterPro" id="IPR021822">
    <property type="entry name" value="DUF3405"/>
</dbReference>
<dbReference type="Pfam" id="PF11885">
    <property type="entry name" value="DUF3405"/>
    <property type="match status" value="1"/>
</dbReference>
<organism evidence="3 4">
    <name type="scientific">Orbilia ellipsospora</name>
    <dbReference type="NCBI Taxonomy" id="2528407"/>
    <lineage>
        <taxon>Eukaryota</taxon>
        <taxon>Fungi</taxon>
        <taxon>Dikarya</taxon>
        <taxon>Ascomycota</taxon>
        <taxon>Pezizomycotina</taxon>
        <taxon>Orbiliomycetes</taxon>
        <taxon>Orbiliales</taxon>
        <taxon>Orbiliaceae</taxon>
        <taxon>Orbilia</taxon>
    </lineage>
</organism>
<dbReference type="EMBL" id="JAVHJO010000013">
    <property type="protein sequence ID" value="KAK6530167.1"/>
    <property type="molecule type" value="Genomic_DNA"/>
</dbReference>